<proteinExistence type="predicted"/>
<keyword evidence="3" id="KW-1185">Reference proteome</keyword>
<dbReference type="SUPFAM" id="SSF56112">
    <property type="entry name" value="Protein kinase-like (PK-like)"/>
    <property type="match status" value="1"/>
</dbReference>
<reference evidence="2" key="1">
    <citation type="journal article" date="2023" name="Genome Biol. Evol.">
        <title>First Whole Genome Sequence and Flow Cytometry Genome Size Data for the Lichen-Forming Fungus Ramalina farinacea (Ascomycota).</title>
        <authorList>
            <person name="Llewellyn T."/>
            <person name="Mian S."/>
            <person name="Hill R."/>
            <person name="Leitch I.J."/>
            <person name="Gaya E."/>
        </authorList>
    </citation>
    <scope>NUCLEOTIDE SEQUENCE</scope>
    <source>
        <strain evidence="2">LIQ254RAFAR</strain>
    </source>
</reference>
<evidence type="ECO:0000313" key="3">
    <source>
        <dbReference type="Proteomes" id="UP001161017"/>
    </source>
</evidence>
<feature type="region of interest" description="Disordered" evidence="1">
    <location>
        <begin position="238"/>
        <end position="286"/>
    </location>
</feature>
<evidence type="ECO:0000313" key="2">
    <source>
        <dbReference type="EMBL" id="MDI1488675.1"/>
    </source>
</evidence>
<accession>A0AA43QQS4</accession>
<comment type="caution">
    <text evidence="2">The sequence shown here is derived from an EMBL/GenBank/DDBJ whole genome shotgun (WGS) entry which is preliminary data.</text>
</comment>
<name>A0AA43QQS4_9LECA</name>
<sequence>MYSKETLAYRKLKLLSGTIIPKYLGAYTFNAPTGLSTSTRPIRLILYEFAGGIIMQDIALEHIPMIPQEIRKSIMYQVVEAESRIWASDVDHGDAHPRNIVLKTNPGSTSPGGIGLHDLLTWISDPGLSVCYIDFDHARVGVFTDEISYRSPGQGDKPVSPIIRWSGKGGRVEVFEEWGWVDWDWQRWLEECWGDSTFYTPITLELERTWTMPDSPKAFADQRHRVVSVRDLLPKTQMNNMEKTQQSPGEALVDRKNLSSPATTAASDTASEEEDSRKRRLPKMRV</sequence>
<protein>
    <recommendedName>
        <fullName evidence="4">Protein kinase domain-containing protein</fullName>
    </recommendedName>
</protein>
<dbReference type="AlphaFoldDB" id="A0AA43QQS4"/>
<dbReference type="InterPro" id="IPR011009">
    <property type="entry name" value="Kinase-like_dom_sf"/>
</dbReference>
<evidence type="ECO:0008006" key="4">
    <source>
        <dbReference type="Google" id="ProtNLM"/>
    </source>
</evidence>
<feature type="compositionally biased region" description="Polar residues" evidence="1">
    <location>
        <begin position="238"/>
        <end position="248"/>
    </location>
</feature>
<evidence type="ECO:0000256" key="1">
    <source>
        <dbReference type="SAM" id="MobiDB-lite"/>
    </source>
</evidence>
<organism evidence="2 3">
    <name type="scientific">Ramalina farinacea</name>
    <dbReference type="NCBI Taxonomy" id="258253"/>
    <lineage>
        <taxon>Eukaryota</taxon>
        <taxon>Fungi</taxon>
        <taxon>Dikarya</taxon>
        <taxon>Ascomycota</taxon>
        <taxon>Pezizomycotina</taxon>
        <taxon>Lecanoromycetes</taxon>
        <taxon>OSLEUM clade</taxon>
        <taxon>Lecanoromycetidae</taxon>
        <taxon>Lecanorales</taxon>
        <taxon>Lecanorineae</taxon>
        <taxon>Ramalinaceae</taxon>
        <taxon>Ramalina</taxon>
    </lineage>
</organism>
<dbReference type="Proteomes" id="UP001161017">
    <property type="component" value="Unassembled WGS sequence"/>
</dbReference>
<gene>
    <name evidence="2" type="ORF">OHK93_007951</name>
</gene>
<dbReference type="EMBL" id="JAPUFD010000008">
    <property type="protein sequence ID" value="MDI1488675.1"/>
    <property type="molecule type" value="Genomic_DNA"/>
</dbReference>